<sequence>MSTNTLNTKIISLILEAGVAMESRHLTIETWGNISMRDPETGLLYITPSGMPYNKLVPEDIVALNPDGSVYKGRRVPSVEAGLHAKIYAARKDINAILHTHPVSSTVFGVLHMSIPVVTDELAQAVGQEVRCADYALPGSVELADNCVKALGNGQAVLLANHGAVCVGKDLKECFKVAEVLETSAEIYYKALTIGKPCIIPKDKVEWMRDFAVNKYGKQNREE</sequence>
<protein>
    <submittedName>
        <fullName evidence="4">Class II aldolase/adducin family protein</fullName>
    </submittedName>
</protein>
<dbReference type="RefSeq" id="WP_370596097.1">
    <property type="nucleotide sequence ID" value="NZ_JALBUR010000014.1"/>
</dbReference>
<dbReference type="PANTHER" id="PTHR22789:SF0">
    <property type="entry name" value="3-OXO-TETRONATE 4-PHOSPHATE DECARBOXYLASE-RELATED"/>
    <property type="match status" value="1"/>
</dbReference>
<evidence type="ECO:0000313" key="4">
    <source>
        <dbReference type="EMBL" id="MDX8419796.1"/>
    </source>
</evidence>
<dbReference type="SMART" id="SM01007">
    <property type="entry name" value="Aldolase_II"/>
    <property type="match status" value="1"/>
</dbReference>
<dbReference type="InterPro" id="IPR050197">
    <property type="entry name" value="Aldolase_class_II_sugar_metab"/>
</dbReference>
<dbReference type="SUPFAM" id="SSF53639">
    <property type="entry name" value="AraD/HMP-PK domain-like"/>
    <property type="match status" value="1"/>
</dbReference>
<dbReference type="Pfam" id="PF00596">
    <property type="entry name" value="Aldolase_II"/>
    <property type="match status" value="1"/>
</dbReference>
<evidence type="ECO:0000256" key="2">
    <source>
        <dbReference type="ARBA" id="ARBA00023239"/>
    </source>
</evidence>
<keyword evidence="5" id="KW-1185">Reference proteome</keyword>
<dbReference type="InterPro" id="IPR001303">
    <property type="entry name" value="Aldolase_II/adducin_N"/>
</dbReference>
<dbReference type="GO" id="GO:0016832">
    <property type="term" value="F:aldehyde-lyase activity"/>
    <property type="evidence" value="ECO:0007669"/>
    <property type="project" value="TreeGrafter"/>
</dbReference>
<dbReference type="Proteomes" id="UP001286174">
    <property type="component" value="Unassembled WGS sequence"/>
</dbReference>
<evidence type="ECO:0000259" key="3">
    <source>
        <dbReference type="SMART" id="SM01007"/>
    </source>
</evidence>
<proteinExistence type="predicted"/>
<keyword evidence="2" id="KW-0456">Lyase</keyword>
<dbReference type="GO" id="GO:0019323">
    <property type="term" value="P:pentose catabolic process"/>
    <property type="evidence" value="ECO:0007669"/>
    <property type="project" value="TreeGrafter"/>
</dbReference>
<accession>A0AB35U3T8</accession>
<gene>
    <name evidence="4" type="ORF">MOZ60_06770</name>
</gene>
<name>A0AB35U3T8_9FIRM</name>
<dbReference type="PANTHER" id="PTHR22789">
    <property type="entry name" value="FUCULOSE PHOSPHATE ALDOLASE"/>
    <property type="match status" value="1"/>
</dbReference>
<dbReference type="Gene3D" id="3.40.225.10">
    <property type="entry name" value="Class II aldolase/adducin N-terminal domain"/>
    <property type="match status" value="1"/>
</dbReference>
<dbReference type="EMBL" id="JALBUR010000014">
    <property type="protein sequence ID" value="MDX8419796.1"/>
    <property type="molecule type" value="Genomic_DNA"/>
</dbReference>
<reference evidence="4 5" key="1">
    <citation type="submission" date="2022-03" db="EMBL/GenBank/DDBJ databases">
        <title>Novel taxa within the pig intestine.</title>
        <authorList>
            <person name="Wylensek D."/>
            <person name="Bishof K."/>
            <person name="Afrizal A."/>
            <person name="Clavel T."/>
        </authorList>
    </citation>
    <scope>NUCLEOTIDE SEQUENCE [LARGE SCALE GENOMIC DNA]</scope>
    <source>
        <strain evidence="4 5">CLA-KB-P133</strain>
    </source>
</reference>
<feature type="domain" description="Class II aldolase/adducin N-terminal" evidence="3">
    <location>
        <begin position="12"/>
        <end position="189"/>
    </location>
</feature>
<evidence type="ECO:0000256" key="1">
    <source>
        <dbReference type="ARBA" id="ARBA00022723"/>
    </source>
</evidence>
<dbReference type="GO" id="GO:0005829">
    <property type="term" value="C:cytosol"/>
    <property type="evidence" value="ECO:0007669"/>
    <property type="project" value="TreeGrafter"/>
</dbReference>
<evidence type="ECO:0000313" key="5">
    <source>
        <dbReference type="Proteomes" id="UP001286174"/>
    </source>
</evidence>
<comment type="caution">
    <text evidence="4">The sequence shown here is derived from an EMBL/GenBank/DDBJ whole genome shotgun (WGS) entry which is preliminary data.</text>
</comment>
<dbReference type="InterPro" id="IPR036409">
    <property type="entry name" value="Aldolase_II/adducin_N_sf"/>
</dbReference>
<dbReference type="GO" id="GO:0046872">
    <property type="term" value="F:metal ion binding"/>
    <property type="evidence" value="ECO:0007669"/>
    <property type="project" value="UniProtKB-KW"/>
</dbReference>
<keyword evidence="1" id="KW-0479">Metal-binding</keyword>
<organism evidence="4 5">
    <name type="scientific">Grylomicrobium aquisgranensis</name>
    <dbReference type="NCBI Taxonomy" id="2926318"/>
    <lineage>
        <taxon>Bacteria</taxon>
        <taxon>Bacillati</taxon>
        <taxon>Bacillota</taxon>
        <taxon>Erysipelotrichia</taxon>
        <taxon>Erysipelotrichales</taxon>
        <taxon>Erysipelotrichaceae</taxon>
        <taxon>Grylomicrobium</taxon>
    </lineage>
</organism>
<dbReference type="AlphaFoldDB" id="A0AB35U3T8"/>